<dbReference type="EMBL" id="VVIM01000001">
    <property type="protein sequence ID" value="KAB0803304.1"/>
    <property type="molecule type" value="Genomic_DNA"/>
</dbReference>
<dbReference type="PANTHER" id="PTHR47326">
    <property type="entry name" value="TRANSPOSABLE ELEMENT TC3 TRANSPOSASE-LIKE PROTEIN"/>
    <property type="match status" value="1"/>
</dbReference>
<dbReference type="PANTHER" id="PTHR47326:SF1">
    <property type="entry name" value="HTH PSQ-TYPE DOMAIN-CONTAINING PROTEIN"/>
    <property type="match status" value="1"/>
</dbReference>
<organism evidence="2 3">
    <name type="scientific">Photinus pyralis</name>
    <name type="common">Common eastern firefly</name>
    <name type="synonym">Lampyris pyralis</name>
    <dbReference type="NCBI Taxonomy" id="7054"/>
    <lineage>
        <taxon>Eukaryota</taxon>
        <taxon>Metazoa</taxon>
        <taxon>Ecdysozoa</taxon>
        <taxon>Arthropoda</taxon>
        <taxon>Hexapoda</taxon>
        <taxon>Insecta</taxon>
        <taxon>Pterygota</taxon>
        <taxon>Neoptera</taxon>
        <taxon>Endopterygota</taxon>
        <taxon>Coleoptera</taxon>
        <taxon>Polyphaga</taxon>
        <taxon>Elateriformia</taxon>
        <taxon>Elateroidea</taxon>
        <taxon>Lampyridae</taxon>
        <taxon>Lampyrinae</taxon>
        <taxon>Photinus</taxon>
    </lineage>
</organism>
<evidence type="ECO:0000259" key="1">
    <source>
        <dbReference type="Pfam" id="PF16087"/>
    </source>
</evidence>
<gene>
    <name evidence="2" type="ORF">PPYR_00274</name>
</gene>
<dbReference type="Pfam" id="PF16087">
    <property type="entry name" value="DUF4817"/>
    <property type="match status" value="1"/>
</dbReference>
<dbReference type="Proteomes" id="UP000327044">
    <property type="component" value="Unassembled WGS sequence"/>
</dbReference>
<comment type="caution">
    <text evidence="2">The sequence shown here is derived from an EMBL/GenBank/DDBJ whole genome shotgun (WGS) entry which is preliminary data.</text>
</comment>
<proteinExistence type="predicted"/>
<dbReference type="InParanoid" id="A0A5N4B143"/>
<dbReference type="AlphaFoldDB" id="A0A5N4B143"/>
<evidence type="ECO:0000313" key="2">
    <source>
        <dbReference type="EMBL" id="KAB0803304.1"/>
    </source>
</evidence>
<dbReference type="InterPro" id="IPR032135">
    <property type="entry name" value="DUF4817"/>
</dbReference>
<reference evidence="2 3" key="1">
    <citation type="journal article" date="2018" name="Elife">
        <title>Firefly genomes illuminate parallel origins of bioluminescence in beetles.</title>
        <authorList>
            <person name="Fallon T.R."/>
            <person name="Lower S.E."/>
            <person name="Chang C.H."/>
            <person name="Bessho-Uehara M."/>
            <person name="Martin G.J."/>
            <person name="Bewick A.J."/>
            <person name="Behringer M."/>
            <person name="Debat H.J."/>
            <person name="Wong I."/>
            <person name="Day J.C."/>
            <person name="Suvorov A."/>
            <person name="Silva C.J."/>
            <person name="Stanger-Hall K.F."/>
            <person name="Hall D.W."/>
            <person name="Schmitz R.J."/>
            <person name="Nelson D.R."/>
            <person name="Lewis S.M."/>
            <person name="Shigenobu S."/>
            <person name="Bybee S.M."/>
            <person name="Larracuente A.M."/>
            <person name="Oba Y."/>
            <person name="Weng J.K."/>
        </authorList>
    </citation>
    <scope>NUCLEOTIDE SEQUENCE [LARGE SCALE GENOMIC DNA]</scope>
    <source>
        <strain evidence="2">1611_PpyrPB1</strain>
        <tissue evidence="2">Whole body</tissue>
    </source>
</reference>
<accession>A0A5N4B143</accession>
<evidence type="ECO:0000313" key="3">
    <source>
        <dbReference type="Proteomes" id="UP000327044"/>
    </source>
</evidence>
<name>A0A5N4B143_PHOPY</name>
<sequence>MANRFDFVERRDMHFIYGLADGNARKAVRLYAERYPNRVQPNRAQFVNIHRNLGEHGTLGRNPDVTGRPRTRRTVEFEEAVLNRIEGNPSTSTRAIAHELDCSNMSVWQVLNDEGMHPFHLQKQCQPEPDFASLLMHTDECCFTRDSLIRRTHLCIDVQGGHFEHLL</sequence>
<feature type="domain" description="DUF4817" evidence="1">
    <location>
        <begin position="7"/>
        <end position="59"/>
    </location>
</feature>
<protein>
    <recommendedName>
        <fullName evidence="1">DUF4817 domain-containing protein</fullName>
    </recommendedName>
</protein>
<keyword evidence="3" id="KW-1185">Reference proteome</keyword>